<evidence type="ECO:0000313" key="1">
    <source>
        <dbReference type="EMBL" id="MCI08495.1"/>
    </source>
</evidence>
<reference evidence="1 2" key="1">
    <citation type="journal article" date="2018" name="Front. Plant Sci.">
        <title>Red Clover (Trifolium pratense) and Zigzag Clover (T. medium) - A Picture of Genomic Similarities and Differences.</title>
        <authorList>
            <person name="Dluhosova J."/>
            <person name="Istvanek J."/>
            <person name="Nedelnik J."/>
            <person name="Repkova J."/>
        </authorList>
    </citation>
    <scope>NUCLEOTIDE SEQUENCE [LARGE SCALE GENOMIC DNA]</scope>
    <source>
        <strain evidence="2">cv. 10/8</strain>
        <tissue evidence="1">Leaf</tissue>
    </source>
</reference>
<dbReference type="AlphaFoldDB" id="A0A392PCA5"/>
<feature type="non-terminal residue" evidence="1">
    <location>
        <position position="75"/>
    </location>
</feature>
<dbReference type="EMBL" id="LXQA010069221">
    <property type="protein sequence ID" value="MCI08495.1"/>
    <property type="molecule type" value="Genomic_DNA"/>
</dbReference>
<keyword evidence="2" id="KW-1185">Reference proteome</keyword>
<evidence type="ECO:0000313" key="2">
    <source>
        <dbReference type="Proteomes" id="UP000265520"/>
    </source>
</evidence>
<dbReference type="Proteomes" id="UP000265520">
    <property type="component" value="Unassembled WGS sequence"/>
</dbReference>
<organism evidence="1 2">
    <name type="scientific">Trifolium medium</name>
    <dbReference type="NCBI Taxonomy" id="97028"/>
    <lineage>
        <taxon>Eukaryota</taxon>
        <taxon>Viridiplantae</taxon>
        <taxon>Streptophyta</taxon>
        <taxon>Embryophyta</taxon>
        <taxon>Tracheophyta</taxon>
        <taxon>Spermatophyta</taxon>
        <taxon>Magnoliopsida</taxon>
        <taxon>eudicotyledons</taxon>
        <taxon>Gunneridae</taxon>
        <taxon>Pentapetalae</taxon>
        <taxon>rosids</taxon>
        <taxon>fabids</taxon>
        <taxon>Fabales</taxon>
        <taxon>Fabaceae</taxon>
        <taxon>Papilionoideae</taxon>
        <taxon>50 kb inversion clade</taxon>
        <taxon>NPAAA clade</taxon>
        <taxon>Hologalegina</taxon>
        <taxon>IRL clade</taxon>
        <taxon>Trifolieae</taxon>
        <taxon>Trifolium</taxon>
    </lineage>
</organism>
<name>A0A392PCA5_9FABA</name>
<accession>A0A392PCA5</accession>
<sequence>MLMHGTPFERVPVPGTYPYQYQAWASSCMGRIGNGVDAAESPCKTVKSSEIVASAYSRQSVFPEQGFESVPVNII</sequence>
<proteinExistence type="predicted"/>
<comment type="caution">
    <text evidence="1">The sequence shown here is derived from an EMBL/GenBank/DDBJ whole genome shotgun (WGS) entry which is preliminary data.</text>
</comment>
<protein>
    <submittedName>
        <fullName evidence="1">Uncharacterized protein</fullName>
    </submittedName>
</protein>
<gene>
    <name evidence="1" type="ORF">A2U01_0029572</name>
</gene>